<reference evidence="6 7" key="1">
    <citation type="submission" date="2020-09" db="EMBL/GenBank/DDBJ databases">
        <title>Parvimonas S3374 sp. nov.</title>
        <authorList>
            <person name="Buhl M."/>
        </authorList>
    </citation>
    <scope>NUCLEOTIDE SEQUENCE [LARGE SCALE GENOMIC DNA]</scope>
    <source>
        <strain evidence="6 7">S3374</strain>
    </source>
</reference>
<evidence type="ECO:0000256" key="4">
    <source>
        <dbReference type="ARBA" id="ARBA00023125"/>
    </source>
</evidence>
<name>A0ABS1C795_9FIRM</name>
<dbReference type="Proteomes" id="UP000823123">
    <property type="component" value="Unassembled WGS sequence"/>
</dbReference>
<dbReference type="RefSeq" id="WP_201275045.1">
    <property type="nucleotide sequence ID" value="NZ_JACVDA010000003.1"/>
</dbReference>
<gene>
    <name evidence="6" type="ORF">IBJ83_01365</name>
</gene>
<comment type="caution">
    <text evidence="6">The sequence shown here is derived from an EMBL/GenBank/DDBJ whole genome shotgun (WGS) entry which is preliminary data.</text>
</comment>
<organism evidence="6 7">
    <name type="scientific">Parvimonas parva</name>
    <dbReference type="NCBI Taxonomy" id="2769485"/>
    <lineage>
        <taxon>Bacteria</taxon>
        <taxon>Bacillati</taxon>
        <taxon>Bacillota</taxon>
        <taxon>Tissierellia</taxon>
        <taxon>Tissierellales</taxon>
        <taxon>Peptoniphilaceae</taxon>
        <taxon>Parvimonas</taxon>
    </lineage>
</organism>
<keyword evidence="5" id="KW-0233">DNA recombination</keyword>
<evidence type="ECO:0000256" key="3">
    <source>
        <dbReference type="ARBA" id="ARBA00022578"/>
    </source>
</evidence>
<accession>A0ABS1C795</accession>
<proteinExistence type="inferred from homology"/>
<evidence type="ECO:0000256" key="5">
    <source>
        <dbReference type="ARBA" id="ARBA00023172"/>
    </source>
</evidence>
<dbReference type="Pfam" id="PF00872">
    <property type="entry name" value="Transposase_mut"/>
    <property type="match status" value="1"/>
</dbReference>
<evidence type="ECO:0000313" key="7">
    <source>
        <dbReference type="Proteomes" id="UP000823123"/>
    </source>
</evidence>
<keyword evidence="7" id="KW-1185">Reference proteome</keyword>
<protein>
    <submittedName>
        <fullName evidence="6">Transposase</fullName>
    </submittedName>
</protein>
<keyword evidence="4" id="KW-0238">DNA-binding</keyword>
<comment type="function">
    <text evidence="1">Required for the transposition of the insertion element.</text>
</comment>
<dbReference type="InterPro" id="IPR001207">
    <property type="entry name" value="Transposase_mutator"/>
</dbReference>
<keyword evidence="3" id="KW-0815">Transposition</keyword>
<evidence type="ECO:0000313" key="6">
    <source>
        <dbReference type="EMBL" id="MBK1467966.1"/>
    </source>
</evidence>
<evidence type="ECO:0000256" key="2">
    <source>
        <dbReference type="ARBA" id="ARBA00010961"/>
    </source>
</evidence>
<comment type="similarity">
    <text evidence="2">Belongs to the transposase mutator family.</text>
</comment>
<dbReference type="EMBL" id="JACVDA010000003">
    <property type="protein sequence ID" value="MBK1467966.1"/>
    <property type="molecule type" value="Genomic_DNA"/>
</dbReference>
<sequence>MTNFNAELITALSQGINIDKIFRKQLEEAMNLLLETERTVFLGYEPYDVSVYNNGNSRNGYYHRNLKTEFGELNGKTCIYICKQV</sequence>
<evidence type="ECO:0000256" key="1">
    <source>
        <dbReference type="ARBA" id="ARBA00002190"/>
    </source>
</evidence>